<feature type="compositionally biased region" description="Basic residues" evidence="1">
    <location>
        <begin position="447"/>
        <end position="463"/>
    </location>
</feature>
<organism evidence="2 3">
    <name type="scientific">Tanacetum coccineum</name>
    <dbReference type="NCBI Taxonomy" id="301880"/>
    <lineage>
        <taxon>Eukaryota</taxon>
        <taxon>Viridiplantae</taxon>
        <taxon>Streptophyta</taxon>
        <taxon>Embryophyta</taxon>
        <taxon>Tracheophyta</taxon>
        <taxon>Spermatophyta</taxon>
        <taxon>Magnoliopsida</taxon>
        <taxon>eudicotyledons</taxon>
        <taxon>Gunneridae</taxon>
        <taxon>Pentapetalae</taxon>
        <taxon>asterids</taxon>
        <taxon>campanulids</taxon>
        <taxon>Asterales</taxon>
        <taxon>Asteraceae</taxon>
        <taxon>Asteroideae</taxon>
        <taxon>Anthemideae</taxon>
        <taxon>Anthemidinae</taxon>
        <taxon>Tanacetum</taxon>
    </lineage>
</organism>
<gene>
    <name evidence="2" type="ORF">Tco_0907226</name>
</gene>
<accession>A0ABQ5CIN3</accession>
<reference evidence="2" key="2">
    <citation type="submission" date="2022-01" db="EMBL/GenBank/DDBJ databases">
        <authorList>
            <person name="Yamashiro T."/>
            <person name="Shiraishi A."/>
            <person name="Satake H."/>
            <person name="Nakayama K."/>
        </authorList>
    </citation>
    <scope>NUCLEOTIDE SEQUENCE</scope>
</reference>
<evidence type="ECO:0000256" key="1">
    <source>
        <dbReference type="SAM" id="MobiDB-lite"/>
    </source>
</evidence>
<dbReference type="Proteomes" id="UP001151760">
    <property type="component" value="Unassembled WGS sequence"/>
</dbReference>
<feature type="compositionally biased region" description="Polar residues" evidence="1">
    <location>
        <begin position="30"/>
        <end position="58"/>
    </location>
</feature>
<proteinExistence type="predicted"/>
<feature type="region of interest" description="Disordered" evidence="1">
    <location>
        <begin position="26"/>
        <end position="65"/>
    </location>
</feature>
<dbReference type="EMBL" id="BQNB010014336">
    <property type="protein sequence ID" value="GJT26951.1"/>
    <property type="molecule type" value="Genomic_DNA"/>
</dbReference>
<feature type="region of interest" description="Disordered" evidence="1">
    <location>
        <begin position="426"/>
        <end position="481"/>
    </location>
</feature>
<reference evidence="2" key="1">
    <citation type="journal article" date="2022" name="Int. J. Mol. Sci.">
        <title>Draft Genome of Tanacetum Coccineum: Genomic Comparison of Closely Related Tanacetum-Family Plants.</title>
        <authorList>
            <person name="Yamashiro T."/>
            <person name="Shiraishi A."/>
            <person name="Nakayama K."/>
            <person name="Satake H."/>
        </authorList>
    </citation>
    <scope>NUCLEOTIDE SEQUENCE</scope>
</reference>
<feature type="compositionally biased region" description="Low complexity" evidence="1">
    <location>
        <begin position="299"/>
        <end position="311"/>
    </location>
</feature>
<feature type="region of interest" description="Disordered" evidence="1">
    <location>
        <begin position="281"/>
        <end position="321"/>
    </location>
</feature>
<feature type="compositionally biased region" description="Basic and acidic residues" evidence="1">
    <location>
        <begin position="98"/>
        <end position="112"/>
    </location>
</feature>
<feature type="region of interest" description="Disordered" evidence="1">
    <location>
        <begin position="88"/>
        <end position="112"/>
    </location>
</feature>
<evidence type="ECO:0000313" key="2">
    <source>
        <dbReference type="EMBL" id="GJT26951.1"/>
    </source>
</evidence>
<protein>
    <submittedName>
        <fullName evidence="2">Uncharacterized protein</fullName>
    </submittedName>
</protein>
<sequence>MLITDDLLTDAIRDTQTYKDYKKEFESVDVPTNQPGPVEYTQGTNRTPRATMTPNPNDVVQKKKRKEDIEKMVDEDEESTANEFVDTVLLEKEDSDDRLEPGSHKEKLENIDDDVEKKYDKKDDDDDHTDHALIITRRTGSLEIRTEKMQTPIPLPLHPLGKTYPRIRQELMAFNILTSRFYDTENGKKYATNRHCQGIKERVDEVIHDIVPKIASNATNDLIEDNLSRIVANAVKKDRESSQAVIHALISQGFAVHAPKIIEELFKIHMQNAVLNVYPTSRDDGPLEGEKNEKRQKTSKSSKSARGSLSKQPVKATKTSALRQQQQDCDAWVDDLVVDKDKVIPEDETPKLIKEFQNVDKRVPTIFDNKRMEATLRDMLRGLEASLYLNMKSDLQAQVANPELWDVLRAKFEKYSASAGSYKDDAFRKRDHDEHQGDDGPLDGEKNKKRQKTSKNSKSKRGSSSKQPVKATKTSASRQQQQDWDAWVDDLVVDKDEVILEDETPKLIEEFQNVDKRVPTIFDSKRMEATLRDMLRGLKANIEEKRYVLSLHKIHAILFPEEDLEEKMNRWVRKEFKTFNEEAQLSIQHWKDSWHKRVYKIRHMKVRDDQEEVFLDYGVVERVHDFYLGIESYQIKINLTAPTLIFLGIEKCIPFSIVDKPTTSLIYLNIKNENRFMDLEELSKFWDATLEKVQKEVKMEIFET</sequence>
<keyword evidence="3" id="KW-1185">Reference proteome</keyword>
<name>A0ABQ5CIN3_9ASTR</name>
<evidence type="ECO:0000313" key="3">
    <source>
        <dbReference type="Proteomes" id="UP001151760"/>
    </source>
</evidence>
<comment type="caution">
    <text evidence="2">The sequence shown here is derived from an EMBL/GenBank/DDBJ whole genome shotgun (WGS) entry which is preliminary data.</text>
</comment>
<feature type="compositionally biased region" description="Basic and acidic residues" evidence="1">
    <location>
        <begin position="426"/>
        <end position="446"/>
    </location>
</feature>
<feature type="compositionally biased region" description="Basic and acidic residues" evidence="1">
    <location>
        <begin position="281"/>
        <end position="296"/>
    </location>
</feature>